<sequence>MKSVNVVHLIAIILFILSHFLGNTSAAYYLFLTALNYTYGGLFLGTKYILINTWQYWVYVWGGMAVISFFGGYAYHFLMPV</sequence>
<name>A0A2M7W4Z9_9BACT</name>
<proteinExistence type="predicted"/>
<evidence type="ECO:0000313" key="3">
    <source>
        <dbReference type="Proteomes" id="UP000228627"/>
    </source>
</evidence>
<evidence type="ECO:0000313" key="2">
    <source>
        <dbReference type="EMBL" id="PJA21111.1"/>
    </source>
</evidence>
<gene>
    <name evidence="2" type="ORF">COX59_04870</name>
</gene>
<comment type="caution">
    <text evidence="2">The sequence shown here is derived from an EMBL/GenBank/DDBJ whole genome shotgun (WGS) entry which is preliminary data.</text>
</comment>
<feature type="transmembrane region" description="Helical" evidence="1">
    <location>
        <begin position="6"/>
        <end position="22"/>
    </location>
</feature>
<feature type="non-terminal residue" evidence="2">
    <location>
        <position position="81"/>
    </location>
</feature>
<accession>A0A2M7W4Z9</accession>
<keyword evidence="1" id="KW-0812">Transmembrane</keyword>
<keyword evidence="1" id="KW-0472">Membrane</keyword>
<evidence type="ECO:0000256" key="1">
    <source>
        <dbReference type="SAM" id="Phobius"/>
    </source>
</evidence>
<protein>
    <submittedName>
        <fullName evidence="2">Uncharacterized protein</fullName>
    </submittedName>
</protein>
<dbReference type="AlphaFoldDB" id="A0A2M7W4Z9"/>
<dbReference type="Proteomes" id="UP000228627">
    <property type="component" value="Unassembled WGS sequence"/>
</dbReference>
<keyword evidence="1" id="KW-1133">Transmembrane helix</keyword>
<feature type="transmembrane region" description="Helical" evidence="1">
    <location>
        <begin position="29"/>
        <end position="50"/>
    </location>
</feature>
<organism evidence="2 3">
    <name type="scientific">Candidatus Beckwithbacteria bacterium CG_4_10_14_0_2_um_filter_47_25</name>
    <dbReference type="NCBI Taxonomy" id="1974493"/>
    <lineage>
        <taxon>Bacteria</taxon>
        <taxon>Candidatus Beckwithiibacteriota</taxon>
    </lineage>
</organism>
<feature type="transmembrane region" description="Helical" evidence="1">
    <location>
        <begin position="56"/>
        <end position="78"/>
    </location>
</feature>
<dbReference type="EMBL" id="PFQG01000179">
    <property type="protein sequence ID" value="PJA21111.1"/>
    <property type="molecule type" value="Genomic_DNA"/>
</dbReference>
<reference evidence="3" key="1">
    <citation type="submission" date="2017-09" db="EMBL/GenBank/DDBJ databases">
        <title>Depth-based differentiation of microbial function through sediment-hosted aquifers and enrichment of novel symbionts in the deep terrestrial subsurface.</title>
        <authorList>
            <person name="Probst A.J."/>
            <person name="Ladd B."/>
            <person name="Jarett J.K."/>
            <person name="Geller-Mcgrath D.E."/>
            <person name="Sieber C.M.K."/>
            <person name="Emerson J.B."/>
            <person name="Anantharaman K."/>
            <person name="Thomas B.C."/>
            <person name="Malmstrom R."/>
            <person name="Stieglmeier M."/>
            <person name="Klingl A."/>
            <person name="Woyke T."/>
            <person name="Ryan C.M."/>
            <person name="Banfield J.F."/>
        </authorList>
    </citation>
    <scope>NUCLEOTIDE SEQUENCE [LARGE SCALE GENOMIC DNA]</scope>
</reference>